<dbReference type="EMBL" id="JARKNE010000009">
    <property type="protein sequence ID" value="KAK5803803.1"/>
    <property type="molecule type" value="Genomic_DNA"/>
</dbReference>
<gene>
    <name evidence="1" type="ORF">PVK06_031452</name>
</gene>
<organism evidence="1 2">
    <name type="scientific">Gossypium arboreum</name>
    <name type="common">Tree cotton</name>
    <name type="synonym">Gossypium nanking</name>
    <dbReference type="NCBI Taxonomy" id="29729"/>
    <lineage>
        <taxon>Eukaryota</taxon>
        <taxon>Viridiplantae</taxon>
        <taxon>Streptophyta</taxon>
        <taxon>Embryophyta</taxon>
        <taxon>Tracheophyta</taxon>
        <taxon>Spermatophyta</taxon>
        <taxon>Magnoliopsida</taxon>
        <taxon>eudicotyledons</taxon>
        <taxon>Gunneridae</taxon>
        <taxon>Pentapetalae</taxon>
        <taxon>rosids</taxon>
        <taxon>malvids</taxon>
        <taxon>Malvales</taxon>
        <taxon>Malvaceae</taxon>
        <taxon>Malvoideae</taxon>
        <taxon>Gossypium</taxon>
    </lineage>
</organism>
<sequence length="102" mass="11694">MENELAQLSINDEEDKVLQIQPDLNREGRWEIFQLVGCFLTASVIHFPVMRSTLANLSHPVWDVQIRDLGEKRLDHSDPFCEAKMTLGVEVAEMGWDLSLRA</sequence>
<dbReference type="Proteomes" id="UP001358586">
    <property type="component" value="Chromosome 9"/>
</dbReference>
<protein>
    <submittedName>
        <fullName evidence="1">Uncharacterized protein</fullName>
    </submittedName>
</protein>
<evidence type="ECO:0000313" key="2">
    <source>
        <dbReference type="Proteomes" id="UP001358586"/>
    </source>
</evidence>
<reference evidence="1 2" key="1">
    <citation type="submission" date="2023-03" db="EMBL/GenBank/DDBJ databases">
        <title>WGS of Gossypium arboreum.</title>
        <authorList>
            <person name="Yu D."/>
        </authorList>
    </citation>
    <scope>NUCLEOTIDE SEQUENCE [LARGE SCALE GENOMIC DNA]</scope>
    <source>
        <tissue evidence="1">Leaf</tissue>
    </source>
</reference>
<evidence type="ECO:0000313" key="1">
    <source>
        <dbReference type="EMBL" id="KAK5803803.1"/>
    </source>
</evidence>
<proteinExistence type="predicted"/>
<name>A0ABR0NR55_GOSAR</name>
<accession>A0ABR0NR55</accession>
<comment type="caution">
    <text evidence="1">The sequence shown here is derived from an EMBL/GenBank/DDBJ whole genome shotgun (WGS) entry which is preliminary data.</text>
</comment>
<keyword evidence="2" id="KW-1185">Reference proteome</keyword>